<evidence type="ECO:0000256" key="6">
    <source>
        <dbReference type="ARBA" id="ARBA00022723"/>
    </source>
</evidence>
<keyword evidence="13" id="KW-1185">Reference proteome</keyword>
<dbReference type="InterPro" id="IPR009027">
    <property type="entry name" value="Ribosomal_bL9/RNase_H1_N"/>
</dbReference>
<keyword evidence="9" id="KW-0460">Magnesium</keyword>
<dbReference type="SUPFAM" id="SSF55658">
    <property type="entry name" value="L9 N-domain-like"/>
    <property type="match status" value="2"/>
</dbReference>
<dbReference type="Proteomes" id="UP001147746">
    <property type="component" value="Unassembled WGS sequence"/>
</dbReference>
<dbReference type="GO" id="GO:0005840">
    <property type="term" value="C:ribosome"/>
    <property type="evidence" value="ECO:0007669"/>
    <property type="project" value="UniProtKB-KW"/>
</dbReference>
<reference evidence="12" key="1">
    <citation type="submission" date="2022-12" db="EMBL/GenBank/DDBJ databases">
        <authorList>
            <person name="Petersen C."/>
        </authorList>
    </citation>
    <scope>NUCLEOTIDE SEQUENCE</scope>
    <source>
        <strain evidence="12">IBT 21472</strain>
    </source>
</reference>
<name>A0A9W9PNI5_9EURO</name>
<keyword evidence="8" id="KW-0378">Hydrolase</keyword>
<dbReference type="EMBL" id="JAPZBO010000009">
    <property type="protein sequence ID" value="KAJ5302722.1"/>
    <property type="molecule type" value="Genomic_DNA"/>
</dbReference>
<evidence type="ECO:0000256" key="4">
    <source>
        <dbReference type="ARBA" id="ARBA00012180"/>
    </source>
</evidence>
<protein>
    <recommendedName>
        <fullName evidence="4">ribonuclease H</fullName>
        <ecNumber evidence="4">3.1.26.4</ecNumber>
    </recommendedName>
</protein>
<keyword evidence="5" id="KW-0540">Nuclease</keyword>
<dbReference type="Pfam" id="PF01693">
    <property type="entry name" value="Cauli_VI"/>
    <property type="match status" value="2"/>
</dbReference>
<evidence type="ECO:0000256" key="7">
    <source>
        <dbReference type="ARBA" id="ARBA00022759"/>
    </source>
</evidence>
<dbReference type="InterPro" id="IPR036397">
    <property type="entry name" value="RNaseH_sf"/>
</dbReference>
<keyword evidence="7" id="KW-0255">Endonuclease</keyword>
<accession>A0A9W9PNI5</accession>
<comment type="cofactor">
    <cofactor evidence="2">
        <name>Mg(2+)</name>
        <dbReference type="ChEBI" id="CHEBI:18420"/>
    </cofactor>
</comment>
<dbReference type="GO" id="GO:0046872">
    <property type="term" value="F:metal ion binding"/>
    <property type="evidence" value="ECO:0007669"/>
    <property type="project" value="UniProtKB-KW"/>
</dbReference>
<dbReference type="InterPro" id="IPR002156">
    <property type="entry name" value="RNaseH_domain"/>
</dbReference>
<comment type="caution">
    <text evidence="12">The sequence shown here is derived from an EMBL/GenBank/DDBJ whole genome shotgun (WGS) entry which is preliminary data.</text>
</comment>
<comment type="similarity">
    <text evidence="3">Belongs to the RNase H family.</text>
</comment>
<dbReference type="Gene3D" id="3.40.970.10">
    <property type="entry name" value="Ribonuclease H1, N-terminal domain"/>
    <property type="match status" value="2"/>
</dbReference>
<gene>
    <name evidence="12" type="ORF">N7476_009521</name>
</gene>
<keyword evidence="12" id="KW-0687">Ribonucleoprotein</keyword>
<dbReference type="GO" id="GO:0003676">
    <property type="term" value="F:nucleic acid binding"/>
    <property type="evidence" value="ECO:0007669"/>
    <property type="project" value="InterPro"/>
</dbReference>
<evidence type="ECO:0000256" key="1">
    <source>
        <dbReference type="ARBA" id="ARBA00000077"/>
    </source>
</evidence>
<evidence type="ECO:0000313" key="13">
    <source>
        <dbReference type="Proteomes" id="UP001147746"/>
    </source>
</evidence>
<dbReference type="PROSITE" id="PS50879">
    <property type="entry name" value="RNASE_H_1"/>
    <property type="match status" value="1"/>
</dbReference>
<proteinExistence type="inferred from homology"/>
<dbReference type="Pfam" id="PF00075">
    <property type="entry name" value="RNase_H"/>
    <property type="match status" value="1"/>
</dbReference>
<evidence type="ECO:0000256" key="9">
    <source>
        <dbReference type="ARBA" id="ARBA00022842"/>
    </source>
</evidence>
<dbReference type="GO" id="GO:0004523">
    <property type="term" value="F:RNA-DNA hybrid ribonuclease activity"/>
    <property type="evidence" value="ECO:0007669"/>
    <property type="project" value="UniProtKB-EC"/>
</dbReference>
<sequence length="419" mass="46250">MNESTPSPSPAPVPKASSHPKPSPSRSAGTKRKRTTGAKYYAVKNGFKPGLYYSWNDCLAQITGFKGAIFQSFPSYEEANAFLNGVKMPSNGNSTTENTRFYGIQRGRVPGVYTDWSKAQEQIRGFQRPRYRKFSTREEAEDFVKSGDQPPAVGFGEVKTTVVAPGMMSENAKNAEGVEFIAGDGPLPNGVEDGFDPNLLLDPATGKVIYKTTQQKTATKTQSTGIPGMLRIYTDGSSLRNGTKLASAGVGVFFGPGDSRFVSDHSFKRILPLTDIGYPSRNVSEPLKGARQTNQRAELTAILRAIDIAPRHRDVTIVTDSQYSINCVTVWFINWKRNNWMTKDKKPVENRDLVEPILARIEERNELKVKTLFEWVKGHNKDPGNEAADQLAVNGAQRGVHEKAAALETRVPEVIQDDF</sequence>
<keyword evidence="6" id="KW-0479">Metal-binding</keyword>
<dbReference type="InterPro" id="IPR011320">
    <property type="entry name" value="RNase_H1_N"/>
</dbReference>
<feature type="region of interest" description="Disordered" evidence="10">
    <location>
        <begin position="1"/>
        <end position="35"/>
    </location>
</feature>
<dbReference type="Gene3D" id="3.30.420.10">
    <property type="entry name" value="Ribonuclease H-like superfamily/Ribonuclease H"/>
    <property type="match status" value="1"/>
</dbReference>
<comment type="catalytic activity">
    <reaction evidence="1">
        <text>Endonucleolytic cleavage to 5'-phosphomonoester.</text>
        <dbReference type="EC" id="3.1.26.4"/>
    </reaction>
</comment>
<reference evidence="12" key="2">
    <citation type="journal article" date="2023" name="IMA Fungus">
        <title>Comparative genomic study of the Penicillium genus elucidates a diverse pangenome and 15 lateral gene transfer events.</title>
        <authorList>
            <person name="Petersen C."/>
            <person name="Sorensen T."/>
            <person name="Nielsen M.R."/>
            <person name="Sondergaard T.E."/>
            <person name="Sorensen J.L."/>
            <person name="Fitzpatrick D.A."/>
            <person name="Frisvad J.C."/>
            <person name="Nielsen K.L."/>
        </authorList>
    </citation>
    <scope>NUCLEOTIDE SEQUENCE</scope>
    <source>
        <strain evidence="12">IBT 21472</strain>
    </source>
</reference>
<dbReference type="FunFam" id="3.40.970.10:FF:000001">
    <property type="entry name" value="Ribonuclease H1"/>
    <property type="match status" value="2"/>
</dbReference>
<dbReference type="SUPFAM" id="SSF53098">
    <property type="entry name" value="Ribonuclease H-like"/>
    <property type="match status" value="1"/>
</dbReference>
<dbReference type="GO" id="GO:0043137">
    <property type="term" value="P:DNA replication, removal of RNA primer"/>
    <property type="evidence" value="ECO:0007669"/>
    <property type="project" value="TreeGrafter"/>
</dbReference>
<dbReference type="AlphaFoldDB" id="A0A9W9PNI5"/>
<evidence type="ECO:0000259" key="11">
    <source>
        <dbReference type="PROSITE" id="PS50879"/>
    </source>
</evidence>
<dbReference type="CDD" id="cd09280">
    <property type="entry name" value="RNase_HI_eukaryote_like"/>
    <property type="match status" value="1"/>
</dbReference>
<dbReference type="InterPro" id="IPR037056">
    <property type="entry name" value="RNase_H1_N_sf"/>
</dbReference>
<evidence type="ECO:0000256" key="2">
    <source>
        <dbReference type="ARBA" id="ARBA00001946"/>
    </source>
</evidence>
<dbReference type="PANTHER" id="PTHR10642">
    <property type="entry name" value="RIBONUCLEASE H1"/>
    <property type="match status" value="1"/>
</dbReference>
<evidence type="ECO:0000256" key="3">
    <source>
        <dbReference type="ARBA" id="ARBA00005300"/>
    </source>
</evidence>
<dbReference type="EC" id="3.1.26.4" evidence="4"/>
<keyword evidence="12" id="KW-0689">Ribosomal protein</keyword>
<dbReference type="InterPro" id="IPR012337">
    <property type="entry name" value="RNaseH-like_sf"/>
</dbReference>
<evidence type="ECO:0000313" key="12">
    <source>
        <dbReference type="EMBL" id="KAJ5302722.1"/>
    </source>
</evidence>
<organism evidence="12 13">
    <name type="scientific">Penicillium atrosanguineum</name>
    <dbReference type="NCBI Taxonomy" id="1132637"/>
    <lineage>
        <taxon>Eukaryota</taxon>
        <taxon>Fungi</taxon>
        <taxon>Dikarya</taxon>
        <taxon>Ascomycota</taxon>
        <taxon>Pezizomycotina</taxon>
        <taxon>Eurotiomycetes</taxon>
        <taxon>Eurotiomycetidae</taxon>
        <taxon>Eurotiales</taxon>
        <taxon>Aspergillaceae</taxon>
        <taxon>Penicillium</taxon>
    </lineage>
</organism>
<dbReference type="PANTHER" id="PTHR10642:SF26">
    <property type="entry name" value="RIBONUCLEASE H1"/>
    <property type="match status" value="1"/>
</dbReference>
<evidence type="ECO:0000256" key="10">
    <source>
        <dbReference type="SAM" id="MobiDB-lite"/>
    </source>
</evidence>
<feature type="domain" description="RNase H type-1" evidence="11">
    <location>
        <begin position="226"/>
        <end position="397"/>
    </location>
</feature>
<evidence type="ECO:0000256" key="5">
    <source>
        <dbReference type="ARBA" id="ARBA00022722"/>
    </source>
</evidence>
<dbReference type="InterPro" id="IPR050092">
    <property type="entry name" value="RNase_H"/>
</dbReference>
<evidence type="ECO:0000256" key="8">
    <source>
        <dbReference type="ARBA" id="ARBA00022801"/>
    </source>
</evidence>
<feature type="compositionally biased region" description="Low complexity" evidence="10">
    <location>
        <begin position="14"/>
        <end position="28"/>
    </location>
</feature>